<dbReference type="InterPro" id="IPR040745">
    <property type="entry name" value="Ankyrin_UPA"/>
</dbReference>
<comment type="subcellular location">
    <subcellularLocation>
        <location evidence="2">Cytoplasm</location>
    </subcellularLocation>
    <subcellularLocation>
        <location evidence="1">Membrane</location>
    </subcellularLocation>
</comment>
<dbReference type="InterPro" id="IPR036770">
    <property type="entry name" value="Ankyrin_rpt-contain_sf"/>
</dbReference>
<organism evidence="10 11">
    <name type="scientific">Cricetulus griseus</name>
    <name type="common">Chinese hamster</name>
    <name type="synonym">Cricetulus barabensis griseus</name>
    <dbReference type="NCBI Taxonomy" id="10029"/>
    <lineage>
        <taxon>Eukaryota</taxon>
        <taxon>Metazoa</taxon>
        <taxon>Chordata</taxon>
        <taxon>Craniata</taxon>
        <taxon>Vertebrata</taxon>
        <taxon>Euteleostomi</taxon>
        <taxon>Mammalia</taxon>
        <taxon>Eutheria</taxon>
        <taxon>Euarchontoglires</taxon>
        <taxon>Glires</taxon>
        <taxon>Rodentia</taxon>
        <taxon>Myomorpha</taxon>
        <taxon>Muroidea</taxon>
        <taxon>Cricetidae</taxon>
        <taxon>Cricetinae</taxon>
        <taxon>Cricetulus</taxon>
    </lineage>
</organism>
<dbReference type="Proteomes" id="UP000001075">
    <property type="component" value="Unassembled WGS sequence"/>
</dbReference>
<dbReference type="Pfam" id="PF13637">
    <property type="entry name" value="Ank_4"/>
    <property type="match status" value="1"/>
</dbReference>
<dbReference type="InterPro" id="IPR051165">
    <property type="entry name" value="Multifunctional_ANK_Repeat"/>
</dbReference>
<dbReference type="FunFam" id="1.25.40.20:FF:000002">
    <property type="entry name" value="Ankyrin-2 isoform 2"/>
    <property type="match status" value="1"/>
</dbReference>
<feature type="compositionally biased region" description="Basic and acidic residues" evidence="8">
    <location>
        <begin position="1475"/>
        <end position="1487"/>
    </location>
</feature>
<evidence type="ECO:0000256" key="5">
    <source>
        <dbReference type="ARBA" id="ARBA00023043"/>
    </source>
</evidence>
<dbReference type="InterPro" id="IPR002110">
    <property type="entry name" value="Ankyrin_rpt"/>
</dbReference>
<keyword evidence="4" id="KW-0677">Repeat</keyword>
<feature type="repeat" description="ANK" evidence="7">
    <location>
        <begin position="307"/>
        <end position="339"/>
    </location>
</feature>
<feature type="repeat" description="ANK" evidence="7">
    <location>
        <begin position="373"/>
        <end position="405"/>
    </location>
</feature>
<evidence type="ECO:0000256" key="3">
    <source>
        <dbReference type="ARBA" id="ARBA00022490"/>
    </source>
</evidence>
<evidence type="ECO:0000256" key="7">
    <source>
        <dbReference type="PROSITE-ProRule" id="PRU00023"/>
    </source>
</evidence>
<protein>
    <submittedName>
        <fullName evidence="10">Ankyrin-3</fullName>
    </submittedName>
</protein>
<evidence type="ECO:0000256" key="8">
    <source>
        <dbReference type="SAM" id="MobiDB-lite"/>
    </source>
</evidence>
<dbReference type="FunFam" id="1.25.40.20:FF:000003">
    <property type="entry name" value="Ankyrin, isoform B"/>
    <property type="match status" value="1"/>
</dbReference>
<evidence type="ECO:0000256" key="6">
    <source>
        <dbReference type="ARBA" id="ARBA00023136"/>
    </source>
</evidence>
<feature type="repeat" description="ANK" evidence="7">
    <location>
        <begin position="146"/>
        <end position="169"/>
    </location>
</feature>
<dbReference type="STRING" id="10029.G3HVL0"/>
<dbReference type="InParanoid" id="G3HVL0"/>
<evidence type="ECO:0000313" key="10">
    <source>
        <dbReference type="EMBL" id="EGW12944.1"/>
    </source>
</evidence>
<dbReference type="Gene3D" id="1.25.40.20">
    <property type="entry name" value="Ankyrin repeat-containing domain"/>
    <property type="match status" value="2"/>
</dbReference>
<dbReference type="InterPro" id="IPR000906">
    <property type="entry name" value="ZU5_dom"/>
</dbReference>
<feature type="compositionally biased region" description="Acidic residues" evidence="8">
    <location>
        <begin position="1507"/>
        <end position="1517"/>
    </location>
</feature>
<evidence type="ECO:0000313" key="11">
    <source>
        <dbReference type="Proteomes" id="UP000001075"/>
    </source>
</evidence>
<evidence type="ECO:0000256" key="1">
    <source>
        <dbReference type="ARBA" id="ARBA00004370"/>
    </source>
</evidence>
<evidence type="ECO:0000256" key="4">
    <source>
        <dbReference type="ARBA" id="ARBA00022737"/>
    </source>
</evidence>
<name>G3HVL0_CRIGR</name>
<dbReference type="Pfam" id="PF17809">
    <property type="entry name" value="UPA_2"/>
    <property type="match status" value="1"/>
</dbReference>
<dbReference type="PROSITE" id="PS51145">
    <property type="entry name" value="ZU5"/>
    <property type="match status" value="1"/>
</dbReference>
<feature type="region of interest" description="Disordered" evidence="8">
    <location>
        <begin position="1465"/>
        <end position="1517"/>
    </location>
</feature>
<dbReference type="SUPFAM" id="SSF48403">
    <property type="entry name" value="Ankyrin repeat"/>
    <property type="match status" value="2"/>
</dbReference>
<dbReference type="PaxDb" id="10029-XP_007616594.1"/>
<feature type="repeat" description="ANK" evidence="7">
    <location>
        <begin position="80"/>
        <end position="112"/>
    </location>
</feature>
<proteinExistence type="predicted"/>
<dbReference type="FunCoup" id="G3HVL0">
    <property type="interactions" value="116"/>
</dbReference>
<dbReference type="Gene3D" id="2.60.40.2660">
    <property type="match status" value="1"/>
</dbReference>
<feature type="repeat" description="ANK" evidence="7">
    <location>
        <begin position="113"/>
        <end position="145"/>
    </location>
</feature>
<dbReference type="PANTHER" id="PTHR24123">
    <property type="entry name" value="ANKYRIN REPEAT-CONTAINING"/>
    <property type="match status" value="1"/>
</dbReference>
<evidence type="ECO:0000256" key="2">
    <source>
        <dbReference type="ARBA" id="ARBA00004496"/>
    </source>
</evidence>
<feature type="repeat" description="ANK" evidence="7">
    <location>
        <begin position="505"/>
        <end position="537"/>
    </location>
</feature>
<feature type="repeat" description="ANK" evidence="7">
    <location>
        <begin position="406"/>
        <end position="438"/>
    </location>
</feature>
<evidence type="ECO:0000259" key="9">
    <source>
        <dbReference type="PROSITE" id="PS51145"/>
    </source>
</evidence>
<feature type="repeat" description="ANK" evidence="7">
    <location>
        <begin position="538"/>
        <end position="570"/>
    </location>
</feature>
<feature type="repeat" description="ANK" evidence="7">
    <location>
        <begin position="274"/>
        <end position="306"/>
    </location>
</feature>
<feature type="domain" description="ZU5" evidence="9">
    <location>
        <begin position="788"/>
        <end position="913"/>
    </location>
</feature>
<reference evidence="11" key="1">
    <citation type="journal article" date="2011" name="Nat. Biotechnol.">
        <title>The genomic sequence of the Chinese hamster ovary (CHO)-K1 cell line.</title>
        <authorList>
            <person name="Xu X."/>
            <person name="Nagarajan H."/>
            <person name="Lewis N.E."/>
            <person name="Pan S."/>
            <person name="Cai Z."/>
            <person name="Liu X."/>
            <person name="Chen W."/>
            <person name="Xie M."/>
            <person name="Wang W."/>
            <person name="Hammond S."/>
            <person name="Andersen M.R."/>
            <person name="Neff N."/>
            <person name="Passarelli B."/>
            <person name="Koh W."/>
            <person name="Fan H.C."/>
            <person name="Wang J."/>
            <person name="Gui Y."/>
            <person name="Lee K.H."/>
            <person name="Betenbaugh M.J."/>
            <person name="Quake S.R."/>
            <person name="Famili I."/>
            <person name="Palsson B.O."/>
            <person name="Wang J."/>
        </authorList>
    </citation>
    <scope>NUCLEOTIDE SEQUENCE [LARGE SCALE GENOMIC DNA]</scope>
    <source>
        <strain evidence="11">CHO K1 cell line</strain>
    </source>
</reference>
<feature type="repeat" description="ANK" evidence="7">
    <location>
        <begin position="340"/>
        <end position="372"/>
    </location>
</feature>
<dbReference type="FunFam" id="2.60.220.30:FF:000002">
    <property type="entry name" value="Ankyrin-3 isoform 2"/>
    <property type="match status" value="1"/>
</dbReference>
<feature type="repeat" description="ANK" evidence="7">
    <location>
        <begin position="47"/>
        <end position="79"/>
    </location>
</feature>
<dbReference type="EMBL" id="JH000780">
    <property type="protein sequence ID" value="EGW12944.1"/>
    <property type="molecule type" value="Genomic_DNA"/>
</dbReference>
<dbReference type="PRINTS" id="PR01415">
    <property type="entry name" value="ANKYRIN"/>
</dbReference>
<dbReference type="PANTHER" id="PTHR24123:SF74">
    <property type="entry name" value="ANKYRIN 3"/>
    <property type="match status" value="1"/>
</dbReference>
<dbReference type="Gene3D" id="2.60.220.30">
    <property type="match status" value="1"/>
</dbReference>
<feature type="region of interest" description="Disordered" evidence="8">
    <location>
        <begin position="1380"/>
        <end position="1444"/>
    </location>
</feature>
<feature type="region of interest" description="Disordered" evidence="8">
    <location>
        <begin position="1168"/>
        <end position="1224"/>
    </location>
</feature>
<dbReference type="SMART" id="SM00218">
    <property type="entry name" value="ZU5"/>
    <property type="match status" value="1"/>
</dbReference>
<feature type="repeat" description="ANK" evidence="7">
    <location>
        <begin position="241"/>
        <end position="273"/>
    </location>
</feature>
<keyword evidence="3" id="KW-0963">Cytoplasm</keyword>
<feature type="region of interest" description="Disordered" evidence="8">
    <location>
        <begin position="1260"/>
        <end position="1293"/>
    </location>
</feature>
<feature type="repeat" description="ANK" evidence="7">
    <location>
        <begin position="208"/>
        <end position="240"/>
    </location>
</feature>
<dbReference type="PROSITE" id="PS50297">
    <property type="entry name" value="ANK_REP_REGION"/>
    <property type="match status" value="16"/>
</dbReference>
<dbReference type="eggNOG" id="KOG4177">
    <property type="taxonomic scope" value="Eukaryota"/>
</dbReference>
<keyword evidence="6" id="KW-0472">Membrane</keyword>
<dbReference type="Pfam" id="PF00023">
    <property type="entry name" value="Ank"/>
    <property type="match status" value="3"/>
</dbReference>
<feature type="repeat" description="ANK" evidence="7">
    <location>
        <begin position="472"/>
        <end position="504"/>
    </location>
</feature>
<dbReference type="Pfam" id="PF00791">
    <property type="entry name" value="ZU5"/>
    <property type="match status" value="1"/>
</dbReference>
<dbReference type="Pfam" id="PF12796">
    <property type="entry name" value="Ank_2"/>
    <property type="match status" value="4"/>
</dbReference>
<dbReference type="SMART" id="SM00248">
    <property type="entry name" value="ANK"/>
    <property type="match status" value="17"/>
</dbReference>
<dbReference type="GO" id="GO:0016020">
    <property type="term" value="C:membrane"/>
    <property type="evidence" value="ECO:0007669"/>
    <property type="project" value="UniProtKB-SubCell"/>
</dbReference>
<feature type="repeat" description="ANK" evidence="7">
    <location>
        <begin position="571"/>
        <end position="603"/>
    </location>
</feature>
<dbReference type="PROSITE" id="PS50088">
    <property type="entry name" value="ANK_REPEAT"/>
    <property type="match status" value="16"/>
</dbReference>
<feature type="repeat" description="ANK" evidence="7">
    <location>
        <begin position="439"/>
        <end position="471"/>
    </location>
</feature>
<dbReference type="GO" id="GO:0005737">
    <property type="term" value="C:cytoplasm"/>
    <property type="evidence" value="ECO:0007669"/>
    <property type="project" value="UniProtKB-SubCell"/>
</dbReference>
<accession>G3HVL0</accession>
<gene>
    <name evidence="10" type="ORF">I79_014999</name>
</gene>
<sequence>MAVEEPEGFPEESDANASYLRAARAGHLEKALDYIKNGVDINICNQNGLNALHLASKEGHVEVVSELLQRDANVDAATKKGNTALHIASLAGQAEVVKVLVTNGANVNAQSQNGFTPLYMAAQENHLEVVRFLLDNGASQSLATEDGFTPLAVALQQGHDQVVSLLLENDTKGKVRLPALHIAARKDDTKAAALLLQNDNNADVESKSGFTPLHIAAHYGNINVATLLLNRAAAVDFTARNDITPLHVASKRGNANMVKLLLDRGAKIDAKTRNGFTPLHIACKKNRIRVMELLLKHGASIQAVTERGETALHMAARSGQAEVVRYLVQDGAQVEAKAKDDQTPLHISARLGKADIVQQLLQQGASPNAATTSGYTPLHLSAREGHEDVAVFLLDHGASLSITTKKGFTPLHVAAKYGKLEVANLLLQKSASPDAAGKNGYTPLHIAAKKNQMDIATSLLEYGADANAVTRQGIASVHLAAQEGHVDMVSLLLSRNANVNLSNKNGLTPLHLAAQEDRVNVAEVLVNQGAHVDAQTKMGYTPLHVGCHYGNIKIVNFLLQHSAKVNAKTKNGYTPLHQAAQQGHTHIINVLLQNNASPNELTVNGNTALAIARRLGYISVVDTLKVVTEETMTTTTITEKHKMNVPETMNEVLDMSDDEVRKANAPEKLSDGEYISDVEEGEDAITGDTDKYLGPQDLKELGDDSLPAEGYVGFSLGARSASSDRSYTLNRSSYARDSMMIEELLVPSKEQHLTFTREFDSDSLRHYSWAADTLDNVNLVSSPVHSGFLVSFMVDARGGSMRGSRHHGMRIIIPPRKCTAPTRITCRLVKRHKLANPPPMVEGEGLASRLVEMGPAGAQFLGPVIVEIPHFGSMRGKERELIVLRSENGETWKEHQFDSKNEDLTELLNGMDEDCHQVLETVGLASQLYRELICVPYMAKFVVFAKTNDPVESSLRCFCMTDDRVDKTLEQQENFEEVARSKDIEVKLTLDCVFLLLWKVLEGKPIFVDCYGNLAPLTKGAQQLVFNFYSFKENRLPFSIKAEKADRRQSFASLALRKRYSYLTEPGMSPQSPCERTDIRMAIVADHLGLSWTADALTSVLTKINRIDIVTLLEGPIFDYGNISGTRSFADENNVFHDPVDGHPSLQVELETPMGLYCTPATPFQQDDHFSDISSLDSPFRTPSRLSDGLMPSQGNLEPSAGGPPVVTAEDTSLEDSKLEDSVTVTEMVGPRDVDESQMKDMCLSECPQYLGSVAGVPKDGMPAEPLRPQTRKVAISSEQQEKGRSGPGEEMAEEKLKSLFEDIQLEEGVESEEMTEEKVQDILNCVQRAELAMSSLAGWQNETSSGSLESPAQARRITGGLLDRLDDSSDQVRDSITSYLKGEPGKFEANGSHAEGTLEAKAKSYFPESQNDVGKQSIKENLKPKTHGSGRTEEPASPLAAYQKSLEETNKFVIEDAPKPCVPVSMKKMTRTSADGKARLNLHEEEGSSGSEPKGEEAKTIPGESVTEEQFTDEEGNLITRKVIAIEISYLLEFKCPA</sequence>
<keyword evidence="5 7" id="KW-0040">ANK repeat</keyword>